<evidence type="ECO:0000313" key="2">
    <source>
        <dbReference type="WBParaSite" id="Hba_13660"/>
    </source>
</evidence>
<dbReference type="WBParaSite" id="Hba_13660">
    <property type="protein sequence ID" value="Hba_13660"/>
    <property type="gene ID" value="Hba_13660"/>
</dbReference>
<name>A0A1I7X845_HETBA</name>
<reference evidence="2" key="1">
    <citation type="submission" date="2016-11" db="UniProtKB">
        <authorList>
            <consortium name="WormBaseParasite"/>
        </authorList>
    </citation>
    <scope>IDENTIFICATION</scope>
</reference>
<dbReference type="Proteomes" id="UP000095283">
    <property type="component" value="Unplaced"/>
</dbReference>
<organism evidence="1 2">
    <name type="scientific">Heterorhabditis bacteriophora</name>
    <name type="common">Entomopathogenic nematode worm</name>
    <dbReference type="NCBI Taxonomy" id="37862"/>
    <lineage>
        <taxon>Eukaryota</taxon>
        <taxon>Metazoa</taxon>
        <taxon>Ecdysozoa</taxon>
        <taxon>Nematoda</taxon>
        <taxon>Chromadorea</taxon>
        <taxon>Rhabditida</taxon>
        <taxon>Rhabditina</taxon>
        <taxon>Rhabditomorpha</taxon>
        <taxon>Strongyloidea</taxon>
        <taxon>Heterorhabditidae</taxon>
        <taxon>Heterorhabditis</taxon>
    </lineage>
</organism>
<sequence>MSSAFNCKFMVSEYYLIFTVAPLFPDFYRNTNNNSAKHLFNCFPKCTSKLSPKDHLVNKHDLHD</sequence>
<keyword evidence="1" id="KW-1185">Reference proteome</keyword>
<dbReference type="AlphaFoldDB" id="A0A1I7X845"/>
<protein>
    <submittedName>
        <fullName evidence="2">Ovule protein</fullName>
    </submittedName>
</protein>
<evidence type="ECO:0000313" key="1">
    <source>
        <dbReference type="Proteomes" id="UP000095283"/>
    </source>
</evidence>
<accession>A0A1I7X845</accession>
<proteinExistence type="predicted"/>